<accession>A0A9D2PGW4</accession>
<dbReference type="Pfam" id="PF13303">
    <property type="entry name" value="PTS_EIIC_2"/>
    <property type="match status" value="1"/>
</dbReference>
<evidence type="ECO:0000256" key="1">
    <source>
        <dbReference type="ARBA" id="ARBA00004651"/>
    </source>
</evidence>
<dbReference type="Proteomes" id="UP000823904">
    <property type="component" value="Unassembled WGS sequence"/>
</dbReference>
<feature type="transmembrane region" description="Helical" evidence="8">
    <location>
        <begin position="309"/>
        <end position="329"/>
    </location>
</feature>
<evidence type="ECO:0000259" key="9">
    <source>
        <dbReference type="Pfam" id="PF13303"/>
    </source>
</evidence>
<keyword evidence="3" id="KW-1003">Cell membrane</keyword>
<evidence type="ECO:0000256" key="5">
    <source>
        <dbReference type="ARBA" id="ARBA00022692"/>
    </source>
</evidence>
<dbReference type="InterPro" id="IPR003352">
    <property type="entry name" value="PTS_EIIC"/>
</dbReference>
<feature type="transmembrane region" description="Helical" evidence="8">
    <location>
        <begin position="110"/>
        <end position="128"/>
    </location>
</feature>
<evidence type="ECO:0000256" key="7">
    <source>
        <dbReference type="ARBA" id="ARBA00023136"/>
    </source>
</evidence>
<reference evidence="10" key="1">
    <citation type="journal article" date="2021" name="PeerJ">
        <title>Extensive microbial diversity within the chicken gut microbiome revealed by metagenomics and culture.</title>
        <authorList>
            <person name="Gilroy R."/>
            <person name="Ravi A."/>
            <person name="Getino M."/>
            <person name="Pursley I."/>
            <person name="Horton D.L."/>
            <person name="Alikhan N.F."/>
            <person name="Baker D."/>
            <person name="Gharbi K."/>
            <person name="Hall N."/>
            <person name="Watson M."/>
            <person name="Adriaenssens E.M."/>
            <person name="Foster-Nyarko E."/>
            <person name="Jarju S."/>
            <person name="Secka A."/>
            <person name="Antonio M."/>
            <person name="Oren A."/>
            <person name="Chaudhuri R.R."/>
            <person name="La Ragione R."/>
            <person name="Hildebrand F."/>
            <person name="Pallen M.J."/>
        </authorList>
    </citation>
    <scope>NUCLEOTIDE SEQUENCE</scope>
    <source>
        <strain evidence="10">ChiSjej3B21-8574</strain>
    </source>
</reference>
<feature type="transmembrane region" description="Helical" evidence="8">
    <location>
        <begin position="257"/>
        <end position="277"/>
    </location>
</feature>
<evidence type="ECO:0000256" key="3">
    <source>
        <dbReference type="ARBA" id="ARBA00022475"/>
    </source>
</evidence>
<dbReference type="GO" id="GO:0005886">
    <property type="term" value="C:plasma membrane"/>
    <property type="evidence" value="ECO:0007669"/>
    <property type="project" value="UniProtKB-SubCell"/>
</dbReference>
<keyword evidence="5 8" id="KW-0812">Transmembrane</keyword>
<evidence type="ECO:0000256" key="8">
    <source>
        <dbReference type="SAM" id="Phobius"/>
    </source>
</evidence>
<feature type="transmembrane region" description="Helical" evidence="8">
    <location>
        <begin position="284"/>
        <end position="303"/>
    </location>
</feature>
<comment type="caution">
    <text evidence="10">The sequence shown here is derived from an EMBL/GenBank/DDBJ whole genome shotgun (WGS) entry which is preliminary data.</text>
</comment>
<comment type="subcellular location">
    <subcellularLocation>
        <location evidence="1">Cell membrane</location>
        <topology evidence="1">Multi-pass membrane protein</topology>
    </subcellularLocation>
</comment>
<keyword evidence="7 8" id="KW-0472">Membrane</keyword>
<dbReference type="AlphaFoldDB" id="A0A9D2PGW4"/>
<evidence type="ECO:0000313" key="10">
    <source>
        <dbReference type="EMBL" id="HJC49014.1"/>
    </source>
</evidence>
<feature type="transmembrane region" description="Helical" evidence="8">
    <location>
        <begin position="70"/>
        <end position="90"/>
    </location>
</feature>
<evidence type="ECO:0000256" key="6">
    <source>
        <dbReference type="ARBA" id="ARBA00022989"/>
    </source>
</evidence>
<gene>
    <name evidence="10" type="ORF">H9754_00255</name>
</gene>
<feature type="transmembrane region" description="Helical" evidence="8">
    <location>
        <begin position="42"/>
        <end position="63"/>
    </location>
</feature>
<dbReference type="EMBL" id="DWWD01000001">
    <property type="protein sequence ID" value="HJC49014.1"/>
    <property type="molecule type" value="Genomic_DNA"/>
</dbReference>
<feature type="domain" description="Phosphotransferase system EIIC" evidence="9">
    <location>
        <begin position="11"/>
        <end position="344"/>
    </location>
</feature>
<keyword evidence="6 8" id="KW-1133">Transmembrane helix</keyword>
<keyword evidence="2" id="KW-0813">Transport</keyword>
<feature type="transmembrane region" description="Helical" evidence="8">
    <location>
        <begin position="12"/>
        <end position="36"/>
    </location>
</feature>
<dbReference type="GO" id="GO:0009401">
    <property type="term" value="P:phosphoenolpyruvate-dependent sugar phosphotransferase system"/>
    <property type="evidence" value="ECO:0007669"/>
    <property type="project" value="InterPro"/>
</dbReference>
<evidence type="ECO:0000256" key="2">
    <source>
        <dbReference type="ARBA" id="ARBA00022448"/>
    </source>
</evidence>
<organism evidence="10 11">
    <name type="scientific">Candidatus Anaerostipes avistercoris</name>
    <dbReference type="NCBI Taxonomy" id="2838462"/>
    <lineage>
        <taxon>Bacteria</taxon>
        <taxon>Bacillati</taxon>
        <taxon>Bacillota</taxon>
        <taxon>Clostridia</taxon>
        <taxon>Lachnospirales</taxon>
        <taxon>Lachnospiraceae</taxon>
        <taxon>Anaerostipes</taxon>
    </lineage>
</organism>
<evidence type="ECO:0000256" key="4">
    <source>
        <dbReference type="ARBA" id="ARBA00022597"/>
    </source>
</evidence>
<protein>
    <submittedName>
        <fullName evidence="10">PTS sugar transporter subunit IIC</fullName>
    </submittedName>
</protein>
<reference evidence="10" key="2">
    <citation type="submission" date="2021-04" db="EMBL/GenBank/DDBJ databases">
        <authorList>
            <person name="Gilroy R."/>
        </authorList>
    </citation>
    <scope>NUCLEOTIDE SEQUENCE</scope>
    <source>
        <strain evidence="10">ChiSjej3B21-8574</strain>
    </source>
</reference>
<sequence>MKILKRIFTDGLSGMTTGWFCTFVAGTILQQIGSWIGGSAGGLLQTSGLVLKVFAGAAIGAGVSYKLGESAVITSAAVAAGMIGAYSTQIVDGFVITDGMIRLDGPGQPLTAFVAAYVGIEIGRLVMGKVKSIRILAPFLTIIAGGGAGLIVSPYIEIFIGKIGDIIRWGTTQSPLVMGAVVAAVMGIACTLPINPIAFGAMLNLSGIAAGAAAAGCSAQMIGFAAAGLRENGIGGFLAQGIGTSMLQLPNIIRKPWIWIPSILSSAVLGAVSAAVLKMTNDAQGAVMGTSGLSGVISAYHAMGADAGAAVFVFVMYVAAPAVLTYFTAEAMRRAGVIKTGDMRLDI</sequence>
<feature type="transmembrane region" description="Helical" evidence="8">
    <location>
        <begin position="135"/>
        <end position="156"/>
    </location>
</feature>
<feature type="transmembrane region" description="Helical" evidence="8">
    <location>
        <begin position="207"/>
        <end position="229"/>
    </location>
</feature>
<dbReference type="GO" id="GO:0008982">
    <property type="term" value="F:protein-N(PI)-phosphohistidine-sugar phosphotransferase activity"/>
    <property type="evidence" value="ECO:0007669"/>
    <property type="project" value="InterPro"/>
</dbReference>
<name>A0A9D2PGW4_9FIRM</name>
<proteinExistence type="predicted"/>
<evidence type="ECO:0000313" key="11">
    <source>
        <dbReference type="Proteomes" id="UP000823904"/>
    </source>
</evidence>
<keyword evidence="4 10" id="KW-0762">Sugar transport</keyword>
<feature type="transmembrane region" description="Helical" evidence="8">
    <location>
        <begin position="176"/>
        <end position="195"/>
    </location>
</feature>